<protein>
    <submittedName>
        <fullName evidence="2">Uncharacterized protein</fullName>
    </submittedName>
</protein>
<feature type="region of interest" description="Disordered" evidence="1">
    <location>
        <begin position="20"/>
        <end position="50"/>
    </location>
</feature>
<dbReference type="EMBL" id="CADCVL010000358">
    <property type="protein sequence ID" value="CAA9490832.1"/>
    <property type="molecule type" value="Genomic_DNA"/>
</dbReference>
<dbReference type="AlphaFoldDB" id="A0A6J4SDL9"/>
<evidence type="ECO:0000313" key="2">
    <source>
        <dbReference type="EMBL" id="CAA9490832.1"/>
    </source>
</evidence>
<gene>
    <name evidence="2" type="ORF">AVDCRST_MAG65-2011</name>
</gene>
<organism evidence="2">
    <name type="scientific">uncultured Solirubrobacteraceae bacterium</name>
    <dbReference type="NCBI Taxonomy" id="1162706"/>
    <lineage>
        <taxon>Bacteria</taxon>
        <taxon>Bacillati</taxon>
        <taxon>Actinomycetota</taxon>
        <taxon>Thermoleophilia</taxon>
        <taxon>Solirubrobacterales</taxon>
        <taxon>Solirubrobacteraceae</taxon>
        <taxon>environmental samples</taxon>
    </lineage>
</organism>
<sequence>MRRRDGDRIIASRACRQPARLTEAVRPGRRDEGRRSCSSPGARVSPRSFAGSYPSAVICGTGRTA</sequence>
<proteinExistence type="predicted"/>
<name>A0A6J4SDL9_9ACTN</name>
<reference evidence="2" key="1">
    <citation type="submission" date="2020-02" db="EMBL/GenBank/DDBJ databases">
        <authorList>
            <person name="Meier V. D."/>
        </authorList>
    </citation>
    <scope>NUCLEOTIDE SEQUENCE</scope>
    <source>
        <strain evidence="2">AVDCRST_MAG65</strain>
    </source>
</reference>
<accession>A0A6J4SDL9</accession>
<feature type="compositionally biased region" description="Basic and acidic residues" evidence="1">
    <location>
        <begin position="26"/>
        <end position="35"/>
    </location>
</feature>
<evidence type="ECO:0000256" key="1">
    <source>
        <dbReference type="SAM" id="MobiDB-lite"/>
    </source>
</evidence>